<dbReference type="Pfam" id="PF13401">
    <property type="entry name" value="AAA_22"/>
    <property type="match status" value="1"/>
</dbReference>
<name>A0AAE3HM85_9GAMM</name>
<dbReference type="SUPFAM" id="SSF52540">
    <property type="entry name" value="P-loop containing nucleoside triphosphate hydrolases"/>
    <property type="match status" value="1"/>
</dbReference>
<evidence type="ECO:0000259" key="2">
    <source>
        <dbReference type="Pfam" id="PF13401"/>
    </source>
</evidence>
<gene>
    <name evidence="3" type="ORF">J2T55_002451</name>
</gene>
<dbReference type="PANTHER" id="PTHR35894:SF1">
    <property type="entry name" value="PHOSPHORIBULOKINASE _ URIDINE KINASE FAMILY"/>
    <property type="match status" value="1"/>
</dbReference>
<comment type="caution">
    <text evidence="3">The sequence shown here is derived from an EMBL/GenBank/DDBJ whole genome shotgun (WGS) entry which is preliminary data.</text>
</comment>
<organism evidence="3 4">
    <name type="scientific">Methylohalomonas lacus</name>
    <dbReference type="NCBI Taxonomy" id="398773"/>
    <lineage>
        <taxon>Bacteria</taxon>
        <taxon>Pseudomonadati</taxon>
        <taxon>Pseudomonadota</taxon>
        <taxon>Gammaproteobacteria</taxon>
        <taxon>Methylohalomonadales</taxon>
        <taxon>Methylohalomonadaceae</taxon>
        <taxon>Methylohalomonas</taxon>
    </lineage>
</organism>
<reference evidence="3" key="1">
    <citation type="submission" date="2022-08" db="EMBL/GenBank/DDBJ databases">
        <title>Genomic Encyclopedia of Type Strains, Phase III (KMG-III): the genomes of soil and plant-associated and newly described type strains.</title>
        <authorList>
            <person name="Whitman W."/>
        </authorList>
    </citation>
    <scope>NUCLEOTIDE SEQUENCE</scope>
    <source>
        <strain evidence="3">HMT 1</strain>
    </source>
</reference>
<evidence type="ECO:0000256" key="1">
    <source>
        <dbReference type="SAM" id="Phobius"/>
    </source>
</evidence>
<evidence type="ECO:0000313" key="3">
    <source>
        <dbReference type="EMBL" id="MCS3904415.1"/>
    </source>
</evidence>
<dbReference type="Gene3D" id="3.40.50.300">
    <property type="entry name" value="P-loop containing nucleotide triphosphate hydrolases"/>
    <property type="match status" value="1"/>
</dbReference>
<feature type="transmembrane region" description="Helical" evidence="1">
    <location>
        <begin position="272"/>
        <end position="293"/>
    </location>
</feature>
<proteinExistence type="predicted"/>
<keyword evidence="1" id="KW-1133">Transmembrane helix</keyword>
<dbReference type="AlphaFoldDB" id="A0AAE3HM85"/>
<dbReference type="PANTHER" id="PTHR35894">
    <property type="entry name" value="GENERAL SECRETION PATHWAY PROTEIN A-RELATED"/>
    <property type="match status" value="1"/>
</dbReference>
<dbReference type="EMBL" id="JANUCT010000022">
    <property type="protein sequence ID" value="MCS3904415.1"/>
    <property type="molecule type" value="Genomic_DNA"/>
</dbReference>
<dbReference type="InterPro" id="IPR049945">
    <property type="entry name" value="AAA_22"/>
</dbReference>
<accession>A0AAE3HM85</accession>
<dbReference type="GO" id="GO:0016887">
    <property type="term" value="F:ATP hydrolysis activity"/>
    <property type="evidence" value="ECO:0007669"/>
    <property type="project" value="InterPro"/>
</dbReference>
<protein>
    <submittedName>
        <fullName evidence="3">Type II secretory pathway predicted ATPase ExeA</fullName>
    </submittedName>
</protein>
<dbReference type="InterPro" id="IPR052026">
    <property type="entry name" value="ExeA_AAA_ATPase_DNA-bind"/>
</dbReference>
<keyword evidence="1" id="KW-0472">Membrane</keyword>
<feature type="domain" description="ORC1/DEAH AAA+ ATPase" evidence="2">
    <location>
        <begin position="41"/>
        <end position="171"/>
    </location>
</feature>
<dbReference type="InterPro" id="IPR027417">
    <property type="entry name" value="P-loop_NTPase"/>
</dbReference>
<dbReference type="Proteomes" id="UP001204445">
    <property type="component" value="Unassembled WGS sequence"/>
</dbReference>
<keyword evidence="1" id="KW-0812">Transmembrane</keyword>
<evidence type="ECO:0000313" key="4">
    <source>
        <dbReference type="Proteomes" id="UP001204445"/>
    </source>
</evidence>
<keyword evidence="4" id="KW-1185">Reference proteome</keyword>
<dbReference type="RefSeq" id="WP_259057321.1">
    <property type="nucleotide sequence ID" value="NZ_JANUCT010000022.1"/>
</dbReference>
<sequence length="413" mass="46697">MYYEHFGFRHPPFRITPDTSLFFPGGNRGAILEALGYAIRNGEGIIKVVGEVGSGKTMLCRMLELELPQNVEIVYLANPRLSPDNILQAIAFELKLPVADTDNRLQVMQSLQQYLLERHADNKQVVMFVEEAQAMPLATLEEIRLLSNLETNQHKLLQIVLFGQPELDDMLAKPQIRQLKERITYHFNLESLRHAEIRDYLNARLRSSGYRGQNLFTAAAINRIARYSRGLLRRVNILADKALLAAFADNARRIGRRQVMAAVRDSEFRLPWTHYLMPAMLALLFLAAGMFAYQQADRLLPVLPQQAPLAVDDADDPASQHQPRVGREPLPADNVWARVDPYAGIATEQIKPMEEKLSPADGTSTSFTDSIMRQQLSKLPPEEVWLEASQEPGATCKRCTAIIYRPLQGTEKL</sequence>